<dbReference type="InterPro" id="IPR003593">
    <property type="entry name" value="AAA+_ATPase"/>
</dbReference>
<comment type="caution">
    <text evidence="5">The sequence shown here is derived from an EMBL/GenBank/DDBJ whole genome shotgun (WGS) entry which is preliminary data.</text>
</comment>
<dbReference type="InterPro" id="IPR003439">
    <property type="entry name" value="ABC_transporter-like_ATP-bd"/>
</dbReference>
<dbReference type="GO" id="GO:0016887">
    <property type="term" value="F:ATP hydrolysis activity"/>
    <property type="evidence" value="ECO:0007669"/>
    <property type="project" value="InterPro"/>
</dbReference>
<dbReference type="FunFam" id="3.40.50.300:FF:000421">
    <property type="entry name" value="Branched-chain amino acid ABC transporter ATP-binding protein"/>
    <property type="match status" value="1"/>
</dbReference>
<evidence type="ECO:0000313" key="5">
    <source>
        <dbReference type="EMBL" id="HHI97043.1"/>
    </source>
</evidence>
<dbReference type="AlphaFoldDB" id="A0A7V5NZS2"/>
<dbReference type="PANTHER" id="PTHR45772:SF7">
    <property type="entry name" value="AMINO ACID ABC TRANSPORTER ATP-BINDING PROTEIN"/>
    <property type="match status" value="1"/>
</dbReference>
<keyword evidence="3 5" id="KW-0067">ATP-binding</keyword>
<dbReference type="InterPro" id="IPR027417">
    <property type="entry name" value="P-loop_NTPase"/>
</dbReference>
<accession>A0A7V5NZS2</accession>
<evidence type="ECO:0000256" key="3">
    <source>
        <dbReference type="ARBA" id="ARBA00022840"/>
    </source>
</evidence>
<dbReference type="GO" id="GO:0015192">
    <property type="term" value="F:L-phenylalanine transmembrane transporter activity"/>
    <property type="evidence" value="ECO:0007669"/>
    <property type="project" value="TreeGrafter"/>
</dbReference>
<dbReference type="SUPFAM" id="SSF52540">
    <property type="entry name" value="P-loop containing nucleoside triphosphate hydrolases"/>
    <property type="match status" value="1"/>
</dbReference>
<dbReference type="Pfam" id="PF00005">
    <property type="entry name" value="ABC_tran"/>
    <property type="match status" value="1"/>
</dbReference>
<dbReference type="Proteomes" id="UP000886101">
    <property type="component" value="Unassembled WGS sequence"/>
</dbReference>
<evidence type="ECO:0000256" key="2">
    <source>
        <dbReference type="ARBA" id="ARBA00022741"/>
    </source>
</evidence>
<dbReference type="SMART" id="SM00382">
    <property type="entry name" value="AAA"/>
    <property type="match status" value="1"/>
</dbReference>
<dbReference type="GO" id="GO:0015188">
    <property type="term" value="F:L-isoleucine transmembrane transporter activity"/>
    <property type="evidence" value="ECO:0007669"/>
    <property type="project" value="TreeGrafter"/>
</dbReference>
<dbReference type="GO" id="GO:0005304">
    <property type="term" value="F:L-valine transmembrane transporter activity"/>
    <property type="evidence" value="ECO:0007669"/>
    <property type="project" value="TreeGrafter"/>
</dbReference>
<dbReference type="CDD" id="cd03219">
    <property type="entry name" value="ABC_Mj1267_LivG_branched"/>
    <property type="match status" value="1"/>
</dbReference>
<dbReference type="Gene3D" id="3.40.50.300">
    <property type="entry name" value="P-loop containing nucleotide triphosphate hydrolases"/>
    <property type="match status" value="1"/>
</dbReference>
<proteinExistence type="predicted"/>
<organism evidence="5">
    <name type="scientific">Thermodesulfatator atlanticus</name>
    <dbReference type="NCBI Taxonomy" id="501497"/>
    <lineage>
        <taxon>Bacteria</taxon>
        <taxon>Pseudomonadati</taxon>
        <taxon>Thermodesulfobacteriota</taxon>
        <taxon>Thermodesulfobacteria</taxon>
        <taxon>Thermodesulfobacteriales</taxon>
        <taxon>Thermodesulfatatoraceae</taxon>
        <taxon>Thermodesulfatator</taxon>
    </lineage>
</organism>
<dbReference type="GO" id="GO:0005886">
    <property type="term" value="C:plasma membrane"/>
    <property type="evidence" value="ECO:0007669"/>
    <property type="project" value="TreeGrafter"/>
</dbReference>
<feature type="domain" description="ABC transporter" evidence="4">
    <location>
        <begin position="17"/>
        <end position="263"/>
    </location>
</feature>
<dbReference type="GO" id="GO:1903806">
    <property type="term" value="P:L-isoleucine import across plasma membrane"/>
    <property type="evidence" value="ECO:0007669"/>
    <property type="project" value="TreeGrafter"/>
</dbReference>
<dbReference type="PANTHER" id="PTHR45772">
    <property type="entry name" value="CONSERVED COMPONENT OF ABC TRANSPORTER FOR NATURAL AMINO ACIDS-RELATED"/>
    <property type="match status" value="1"/>
</dbReference>
<dbReference type="GO" id="GO:1903805">
    <property type="term" value="P:L-valine import across plasma membrane"/>
    <property type="evidence" value="ECO:0007669"/>
    <property type="project" value="TreeGrafter"/>
</dbReference>
<evidence type="ECO:0000259" key="4">
    <source>
        <dbReference type="PROSITE" id="PS50893"/>
    </source>
</evidence>
<evidence type="ECO:0000256" key="1">
    <source>
        <dbReference type="ARBA" id="ARBA00022448"/>
    </source>
</evidence>
<dbReference type="EMBL" id="DROK01000128">
    <property type="protein sequence ID" value="HHI97043.1"/>
    <property type="molecule type" value="Genomic_DNA"/>
</dbReference>
<name>A0A7V5NZS2_9BACT</name>
<gene>
    <name evidence="5" type="ORF">ENJ96_04255</name>
</gene>
<dbReference type="GO" id="GO:0015808">
    <property type="term" value="P:L-alanine transport"/>
    <property type="evidence" value="ECO:0007669"/>
    <property type="project" value="TreeGrafter"/>
</dbReference>
<dbReference type="GO" id="GO:0042941">
    <property type="term" value="P:D-alanine transmembrane transport"/>
    <property type="evidence" value="ECO:0007669"/>
    <property type="project" value="TreeGrafter"/>
</dbReference>
<dbReference type="Pfam" id="PF12399">
    <property type="entry name" value="BCA_ABC_TP_C"/>
    <property type="match status" value="1"/>
</dbReference>
<protein>
    <submittedName>
        <fullName evidence="5">ABC transporter ATP-binding protein</fullName>
    </submittedName>
</protein>
<dbReference type="InterPro" id="IPR051120">
    <property type="entry name" value="ABC_AA/LPS_Transport"/>
</dbReference>
<dbReference type="GO" id="GO:0005524">
    <property type="term" value="F:ATP binding"/>
    <property type="evidence" value="ECO:0007669"/>
    <property type="project" value="UniProtKB-KW"/>
</dbReference>
<keyword evidence="1" id="KW-0813">Transport</keyword>
<sequence length="265" mass="28997">MHCSLRAKRRPSPGPLLRLEGVVKSFQGVVALKGVSFALYPREILGLIGPNGAGKTTLINLITGFLRPDRGHIYFAGEDITGLKPEAIANRGILRTFQHVQVFSGLTVLENILLGFSRRIKGSLLKEIFSLNGRKSEEELREQAFQILETFGLKHWASHPAEALPYGEQRRVVLARAVAAKPRVLLLDEPAAGLSPREGRELVGLLKQLKEGGLSLLLVDHDVDLILEVCDRVVVLSSGEIIAQGPPRVVRQDPKVIEAYLGSDA</sequence>
<reference evidence="5" key="1">
    <citation type="journal article" date="2020" name="mSystems">
        <title>Genome- and Community-Level Interaction Insights into Carbon Utilization and Element Cycling Functions of Hydrothermarchaeota in Hydrothermal Sediment.</title>
        <authorList>
            <person name="Zhou Z."/>
            <person name="Liu Y."/>
            <person name="Xu W."/>
            <person name="Pan J."/>
            <person name="Luo Z.H."/>
            <person name="Li M."/>
        </authorList>
    </citation>
    <scope>NUCLEOTIDE SEQUENCE [LARGE SCALE GENOMIC DNA]</scope>
    <source>
        <strain evidence="5">HyVt-533</strain>
    </source>
</reference>
<dbReference type="PROSITE" id="PS50893">
    <property type="entry name" value="ABC_TRANSPORTER_2"/>
    <property type="match status" value="1"/>
</dbReference>
<dbReference type="InterPro" id="IPR032823">
    <property type="entry name" value="BCA_ABC_TP_C"/>
</dbReference>
<keyword evidence="2" id="KW-0547">Nucleotide-binding</keyword>